<evidence type="ECO:0000313" key="14">
    <source>
        <dbReference type="Proteomes" id="UP000198384"/>
    </source>
</evidence>
<evidence type="ECO:0000256" key="11">
    <source>
        <dbReference type="PIRSR" id="PIRSR006268-2"/>
    </source>
</evidence>
<comment type="function">
    <text evidence="12">Flavin transferase that catalyzes the transfer of the FMN moiety of FAD and its covalent binding to the hydroxyl group of a threonine residue in a target flavoprotein.</text>
</comment>
<dbReference type="EC" id="2.7.1.180" evidence="1 10"/>
<dbReference type="RefSeq" id="WP_089381624.1">
    <property type="nucleotide sequence ID" value="NZ_FZNT01000005.1"/>
</dbReference>
<keyword evidence="12" id="KW-0997">Cell inner membrane</keyword>
<comment type="catalytic activity">
    <reaction evidence="9 10 12">
        <text>L-threonyl-[protein] + FAD = FMN-L-threonyl-[protein] + AMP + H(+)</text>
        <dbReference type="Rhea" id="RHEA:36847"/>
        <dbReference type="Rhea" id="RHEA-COMP:11060"/>
        <dbReference type="Rhea" id="RHEA-COMP:11061"/>
        <dbReference type="ChEBI" id="CHEBI:15378"/>
        <dbReference type="ChEBI" id="CHEBI:30013"/>
        <dbReference type="ChEBI" id="CHEBI:57692"/>
        <dbReference type="ChEBI" id="CHEBI:74257"/>
        <dbReference type="ChEBI" id="CHEBI:456215"/>
        <dbReference type="EC" id="2.7.1.180"/>
    </reaction>
</comment>
<dbReference type="PIRSF" id="PIRSF006268">
    <property type="entry name" value="ApbE"/>
    <property type="match status" value="1"/>
</dbReference>
<feature type="binding site" evidence="11">
    <location>
        <position position="285"/>
    </location>
    <ligand>
        <name>Mg(2+)</name>
        <dbReference type="ChEBI" id="CHEBI:18420"/>
    </ligand>
</feature>
<dbReference type="OrthoDB" id="9778595at2"/>
<dbReference type="Pfam" id="PF02424">
    <property type="entry name" value="ApbE"/>
    <property type="match status" value="1"/>
</dbReference>
<dbReference type="Gene3D" id="3.10.520.10">
    <property type="entry name" value="ApbE-like domains"/>
    <property type="match status" value="1"/>
</dbReference>
<dbReference type="InterPro" id="IPR003374">
    <property type="entry name" value="ApbE-like_sf"/>
</dbReference>
<evidence type="ECO:0000256" key="3">
    <source>
        <dbReference type="ARBA" id="ARBA00022630"/>
    </source>
</evidence>
<keyword evidence="5 10" id="KW-0479">Metal-binding</keyword>
<keyword evidence="12" id="KW-0472">Membrane</keyword>
<evidence type="ECO:0000256" key="9">
    <source>
        <dbReference type="ARBA" id="ARBA00048540"/>
    </source>
</evidence>
<feature type="binding site" evidence="11">
    <location>
        <position position="281"/>
    </location>
    <ligand>
        <name>Mg(2+)</name>
        <dbReference type="ChEBI" id="CHEBI:18420"/>
    </ligand>
</feature>
<sequence>MKKYAVIVIVFLFFSCENKENNLKILQGNAIGTTFSIRYIDARTIDFQPKIDSLIKAINKSTSTYIPTSDISKINKGDSTVLIDAYFEEVFLKSEKIYKETNGDFDPTIGVLVNAWGFGPGTKIEDLDSLKIKELLKFVGFDKVKIENGKVVKKYPEIYFDFNAIGKGYLVDVVGRLFEQYNITNYLVEIGGEIRARGVNEKNIPWRIAIENPNFDGSRSFATTIQLHDESIATSGNYRKFRTTEGGKKYVHTINTKTGFASESNLLSASVISKSDCADVDGYATAFMAMGLEKTQQFLKNHPELKAFLIYVDENGEMKTTTSTNFDN</sequence>
<evidence type="ECO:0000256" key="12">
    <source>
        <dbReference type="RuleBase" id="RU363002"/>
    </source>
</evidence>
<comment type="similarity">
    <text evidence="10 12">Belongs to the ApbE family.</text>
</comment>
<keyword evidence="12" id="KW-1003">Cell membrane</keyword>
<dbReference type="GO" id="GO:0046872">
    <property type="term" value="F:metal ion binding"/>
    <property type="evidence" value="ECO:0007669"/>
    <property type="project" value="UniProtKB-UniRule"/>
</dbReference>
<dbReference type="GO" id="GO:0005886">
    <property type="term" value="C:plasma membrane"/>
    <property type="evidence" value="ECO:0007669"/>
    <property type="project" value="UniProtKB-SubCell"/>
</dbReference>
<keyword evidence="3 10" id="KW-0285">Flavoprotein</keyword>
<evidence type="ECO:0000256" key="6">
    <source>
        <dbReference type="ARBA" id="ARBA00022827"/>
    </source>
</evidence>
<evidence type="ECO:0000256" key="5">
    <source>
        <dbReference type="ARBA" id="ARBA00022723"/>
    </source>
</evidence>
<dbReference type="Proteomes" id="UP000198384">
    <property type="component" value="Unassembled WGS sequence"/>
</dbReference>
<protein>
    <recommendedName>
        <fullName evidence="2 10">FAD:protein FMN transferase</fullName>
        <ecNumber evidence="1 10">2.7.1.180</ecNumber>
    </recommendedName>
    <alternativeName>
        <fullName evidence="8 10">Flavin transferase</fullName>
    </alternativeName>
</protein>
<name>A0A238XCB8_9FLAO</name>
<dbReference type="EMBL" id="FZNT01000005">
    <property type="protein sequence ID" value="SNR55559.1"/>
    <property type="molecule type" value="Genomic_DNA"/>
</dbReference>
<comment type="subcellular location">
    <subcellularLocation>
        <location evidence="12">Cell inner membrane</location>
        <topology evidence="12">Lipid-anchor</topology>
        <orientation evidence="12">Periplasmic side</orientation>
    </subcellularLocation>
</comment>
<keyword evidence="14" id="KW-1185">Reference proteome</keyword>
<evidence type="ECO:0000256" key="1">
    <source>
        <dbReference type="ARBA" id="ARBA00011955"/>
    </source>
</evidence>
<evidence type="ECO:0000256" key="2">
    <source>
        <dbReference type="ARBA" id="ARBA00016337"/>
    </source>
</evidence>
<dbReference type="PANTHER" id="PTHR30040">
    <property type="entry name" value="THIAMINE BIOSYNTHESIS LIPOPROTEIN APBE"/>
    <property type="match status" value="1"/>
</dbReference>
<dbReference type="InterPro" id="IPR024932">
    <property type="entry name" value="ApbE"/>
</dbReference>
<evidence type="ECO:0000256" key="4">
    <source>
        <dbReference type="ARBA" id="ARBA00022679"/>
    </source>
</evidence>
<dbReference type="GO" id="GO:0016740">
    <property type="term" value="F:transferase activity"/>
    <property type="evidence" value="ECO:0007669"/>
    <property type="project" value="UniProtKB-UniRule"/>
</dbReference>
<comment type="cofactor">
    <cofactor evidence="11">
        <name>Mg(2+)</name>
        <dbReference type="ChEBI" id="CHEBI:18420"/>
    </cofactor>
    <cofactor evidence="11">
        <name>Mn(2+)</name>
        <dbReference type="ChEBI" id="CHEBI:29035"/>
    </cofactor>
    <text evidence="11">Magnesium. Can also use manganese.</text>
</comment>
<dbReference type="PANTHER" id="PTHR30040:SF2">
    <property type="entry name" value="FAD:PROTEIN FMN TRANSFERASE"/>
    <property type="match status" value="1"/>
</dbReference>
<evidence type="ECO:0000256" key="10">
    <source>
        <dbReference type="PIRNR" id="PIRNR006268"/>
    </source>
</evidence>
<evidence type="ECO:0000256" key="8">
    <source>
        <dbReference type="ARBA" id="ARBA00031306"/>
    </source>
</evidence>
<keyword evidence="12 13" id="KW-0449">Lipoprotein</keyword>
<keyword evidence="4 10" id="KW-0808">Transferase</keyword>
<evidence type="ECO:0000256" key="7">
    <source>
        <dbReference type="ARBA" id="ARBA00022842"/>
    </source>
</evidence>
<proteinExistence type="inferred from homology"/>
<keyword evidence="7 10" id="KW-0460">Magnesium</keyword>
<gene>
    <name evidence="13" type="ORF">SAMN06265371_105119</name>
</gene>
<dbReference type="AlphaFoldDB" id="A0A238XCB8"/>
<dbReference type="PROSITE" id="PS51257">
    <property type="entry name" value="PROKAR_LIPOPROTEIN"/>
    <property type="match status" value="1"/>
</dbReference>
<feature type="binding site" evidence="11">
    <location>
        <position position="164"/>
    </location>
    <ligand>
        <name>Mg(2+)</name>
        <dbReference type="ChEBI" id="CHEBI:18420"/>
    </ligand>
</feature>
<reference evidence="13 14" key="1">
    <citation type="submission" date="2017-06" db="EMBL/GenBank/DDBJ databases">
        <authorList>
            <person name="Kim H.J."/>
            <person name="Triplett B.A."/>
        </authorList>
    </citation>
    <scope>NUCLEOTIDE SEQUENCE [LARGE SCALE GENOMIC DNA]</scope>
    <source>
        <strain evidence="13 14">DSM 29150</strain>
    </source>
</reference>
<accession>A0A238XCB8</accession>
<organism evidence="13 14">
    <name type="scientific">Lutibacter agarilyticus</name>
    <dbReference type="NCBI Taxonomy" id="1109740"/>
    <lineage>
        <taxon>Bacteria</taxon>
        <taxon>Pseudomonadati</taxon>
        <taxon>Bacteroidota</taxon>
        <taxon>Flavobacteriia</taxon>
        <taxon>Flavobacteriales</taxon>
        <taxon>Flavobacteriaceae</taxon>
        <taxon>Lutibacter</taxon>
    </lineage>
</organism>
<keyword evidence="6 10" id="KW-0274">FAD</keyword>
<evidence type="ECO:0000313" key="13">
    <source>
        <dbReference type="EMBL" id="SNR55559.1"/>
    </source>
</evidence>
<dbReference type="SUPFAM" id="SSF143631">
    <property type="entry name" value="ApbE-like"/>
    <property type="match status" value="1"/>
</dbReference>